<dbReference type="EMBL" id="CASHSV030000716">
    <property type="protein sequence ID" value="CAJ2674763.1"/>
    <property type="molecule type" value="Genomic_DNA"/>
</dbReference>
<evidence type="ECO:0000313" key="1">
    <source>
        <dbReference type="EMBL" id="CAJ2674763.1"/>
    </source>
</evidence>
<accession>A0ACB0M2B2</accession>
<gene>
    <name evidence="1" type="ORF">MILVUS5_LOCUS37941</name>
</gene>
<dbReference type="Proteomes" id="UP001177021">
    <property type="component" value="Unassembled WGS sequence"/>
</dbReference>
<sequence length="510" mass="59271">METSWLIILLCLSMLIIIIITRTRIRSSINLPPGPLYIPYITDILLLPKISFSQLKPILHDLHAKHGPIISFHFWSTPHIFIFDRFLAHKALIQNASVFANRPKFINNNIQLNISSSCYGSTWRVLRNNLASTMFHPSRFKLFSNTRRRVLEKLLNELKFEAKVVNNSVKLINHIQHAIFCLLVFMCFGENVDNKKIEKIKNIQKCLIMSSGKFSALNFYPKIVSRILFRKRWQELSQLRKFQNDLLVELIQSRKKVMENNNNDDDGCFVCYVDTLLNLQLPEEKRKLDEGEVVALCSEFLTAGTDTTSTTIEWVMANLVKYKHMQQRLVDEIEDVVGGHREEKEVREEDLEKLPYLKAMILEVLRRHPPSHYAIPHAVTEDVMLNGYFIPKNGSVNFMVADIGLDPTVWKDPMVFKPERFLRDETSSNILEAYDISGKKEIKMMPFGVGRRICPAYKLAMLHLEYFVANLVLNFEWKTLLSTNNVDLSEKQEFTMVMKHPLQAQISQRN</sequence>
<proteinExistence type="predicted"/>
<reference evidence="1" key="1">
    <citation type="submission" date="2023-10" db="EMBL/GenBank/DDBJ databases">
        <authorList>
            <person name="Rodriguez Cubillos JULIANA M."/>
            <person name="De Vega J."/>
        </authorList>
    </citation>
    <scope>NUCLEOTIDE SEQUENCE</scope>
</reference>
<evidence type="ECO:0000313" key="2">
    <source>
        <dbReference type="Proteomes" id="UP001177021"/>
    </source>
</evidence>
<comment type="caution">
    <text evidence="1">The sequence shown here is derived from an EMBL/GenBank/DDBJ whole genome shotgun (WGS) entry which is preliminary data.</text>
</comment>
<protein>
    <submittedName>
        <fullName evidence="1">Uncharacterized protein</fullName>
    </submittedName>
</protein>
<keyword evidence="2" id="KW-1185">Reference proteome</keyword>
<organism evidence="1 2">
    <name type="scientific">Trifolium pratense</name>
    <name type="common">Red clover</name>
    <dbReference type="NCBI Taxonomy" id="57577"/>
    <lineage>
        <taxon>Eukaryota</taxon>
        <taxon>Viridiplantae</taxon>
        <taxon>Streptophyta</taxon>
        <taxon>Embryophyta</taxon>
        <taxon>Tracheophyta</taxon>
        <taxon>Spermatophyta</taxon>
        <taxon>Magnoliopsida</taxon>
        <taxon>eudicotyledons</taxon>
        <taxon>Gunneridae</taxon>
        <taxon>Pentapetalae</taxon>
        <taxon>rosids</taxon>
        <taxon>fabids</taxon>
        <taxon>Fabales</taxon>
        <taxon>Fabaceae</taxon>
        <taxon>Papilionoideae</taxon>
        <taxon>50 kb inversion clade</taxon>
        <taxon>NPAAA clade</taxon>
        <taxon>Hologalegina</taxon>
        <taxon>IRL clade</taxon>
        <taxon>Trifolieae</taxon>
        <taxon>Trifolium</taxon>
    </lineage>
</organism>
<name>A0ACB0M2B2_TRIPR</name>